<keyword evidence="1" id="KW-0547">Nucleotide-binding</keyword>
<proteinExistence type="inferred from homology"/>
<comment type="similarity">
    <text evidence="4">Belongs to the SIMIBI class G3E GTPase family. ZNG1 subfamily.</text>
</comment>
<evidence type="ECO:0000313" key="6">
    <source>
        <dbReference type="EMBL" id="NFV17170.1"/>
    </source>
</evidence>
<dbReference type="InterPro" id="IPR027417">
    <property type="entry name" value="P-loop_NTPase"/>
</dbReference>
<dbReference type="PANTHER" id="PTHR13748">
    <property type="entry name" value="COBW-RELATED"/>
    <property type="match status" value="1"/>
</dbReference>
<gene>
    <name evidence="6" type="ORF">FDG29_13495</name>
</gene>
<dbReference type="Gene3D" id="3.40.50.300">
    <property type="entry name" value="P-loop containing nucleotide triphosphate hydrolases"/>
    <property type="match status" value="1"/>
</dbReference>
<keyword evidence="3" id="KW-0143">Chaperone</keyword>
<dbReference type="Gene3D" id="3.30.1220.10">
    <property type="entry name" value="CobW-like, C-terminal domain"/>
    <property type="match status" value="1"/>
</dbReference>
<dbReference type="GO" id="GO:0016787">
    <property type="term" value="F:hydrolase activity"/>
    <property type="evidence" value="ECO:0007669"/>
    <property type="project" value="UniProtKB-KW"/>
</dbReference>
<dbReference type="InterPro" id="IPR003495">
    <property type="entry name" value="CobW/HypB/UreG_nucleotide-bd"/>
</dbReference>
<dbReference type="SUPFAM" id="SSF90002">
    <property type="entry name" value="Hypothetical protein YjiA, C-terminal domain"/>
    <property type="match status" value="1"/>
</dbReference>
<accession>A0A6G4HVI6</accession>
<name>A0A6G4HVI6_CLOBO</name>
<dbReference type="Pfam" id="PF02492">
    <property type="entry name" value="cobW"/>
    <property type="match status" value="1"/>
</dbReference>
<organism evidence="6">
    <name type="scientific">Clostridium botulinum</name>
    <dbReference type="NCBI Taxonomy" id="1491"/>
    <lineage>
        <taxon>Bacteria</taxon>
        <taxon>Bacillati</taxon>
        <taxon>Bacillota</taxon>
        <taxon>Clostridia</taxon>
        <taxon>Eubacteriales</taxon>
        <taxon>Clostridiaceae</taxon>
        <taxon>Clostridium</taxon>
    </lineage>
</organism>
<keyword evidence="2" id="KW-0378">Hydrolase</keyword>
<dbReference type="EMBL" id="SXEU01000005">
    <property type="protein sequence ID" value="NFV17170.1"/>
    <property type="molecule type" value="Genomic_DNA"/>
</dbReference>
<dbReference type="PANTHER" id="PTHR13748:SF62">
    <property type="entry name" value="COBW DOMAIN-CONTAINING PROTEIN"/>
    <property type="match status" value="1"/>
</dbReference>
<reference evidence="6" key="1">
    <citation type="submission" date="2019-04" db="EMBL/GenBank/DDBJ databases">
        <title>Genome sequencing of Clostridium botulinum Groups I-IV and Clostridium butyricum.</title>
        <authorList>
            <person name="Brunt J."/>
            <person name="Van Vliet A.H.M."/>
            <person name="Stringer S.C."/>
            <person name="Carter A.T."/>
            <person name="Peck M.W."/>
        </authorList>
    </citation>
    <scope>NUCLEOTIDE SEQUENCE</scope>
    <source>
        <strain evidence="6">751/1</strain>
    </source>
</reference>
<dbReference type="CDD" id="cd03112">
    <property type="entry name" value="CobW-like"/>
    <property type="match status" value="1"/>
</dbReference>
<dbReference type="GO" id="GO:0005737">
    <property type="term" value="C:cytoplasm"/>
    <property type="evidence" value="ECO:0007669"/>
    <property type="project" value="TreeGrafter"/>
</dbReference>
<comment type="caution">
    <text evidence="6">The sequence shown here is derived from an EMBL/GenBank/DDBJ whole genome shotgun (WGS) entry which is preliminary data.</text>
</comment>
<dbReference type="SUPFAM" id="SSF52540">
    <property type="entry name" value="P-loop containing nucleoside triphosphate hydrolases"/>
    <property type="match status" value="1"/>
</dbReference>
<evidence type="ECO:0000256" key="5">
    <source>
        <dbReference type="ARBA" id="ARBA00049117"/>
    </source>
</evidence>
<evidence type="ECO:0000256" key="4">
    <source>
        <dbReference type="ARBA" id="ARBA00034320"/>
    </source>
</evidence>
<protein>
    <submittedName>
        <fullName evidence="6">GTP-binding protein</fullName>
    </submittedName>
</protein>
<evidence type="ECO:0000256" key="2">
    <source>
        <dbReference type="ARBA" id="ARBA00022801"/>
    </source>
</evidence>
<dbReference type="InterPro" id="IPR011629">
    <property type="entry name" value="CobW-like_C"/>
</dbReference>
<dbReference type="InterPro" id="IPR036627">
    <property type="entry name" value="CobW-likC_sf"/>
</dbReference>
<dbReference type="RefSeq" id="WP_061311966.1">
    <property type="nucleotide sequence ID" value="NZ_JACBCU010000001.1"/>
</dbReference>
<comment type="catalytic activity">
    <reaction evidence="5">
        <text>GTP + H2O = GDP + phosphate + H(+)</text>
        <dbReference type="Rhea" id="RHEA:19669"/>
        <dbReference type="ChEBI" id="CHEBI:15377"/>
        <dbReference type="ChEBI" id="CHEBI:15378"/>
        <dbReference type="ChEBI" id="CHEBI:37565"/>
        <dbReference type="ChEBI" id="CHEBI:43474"/>
        <dbReference type="ChEBI" id="CHEBI:58189"/>
    </reaction>
    <physiologicalReaction direction="left-to-right" evidence="5">
        <dbReference type="Rhea" id="RHEA:19670"/>
    </physiologicalReaction>
</comment>
<dbReference type="GO" id="GO:0000166">
    <property type="term" value="F:nucleotide binding"/>
    <property type="evidence" value="ECO:0007669"/>
    <property type="project" value="UniProtKB-KW"/>
</dbReference>
<dbReference type="InterPro" id="IPR051316">
    <property type="entry name" value="Zinc-reg_GTPase_activator"/>
</dbReference>
<sequence>MIKVNLISGFLGAGKTTLIKKVLENVKEEKIVIIENEFGEVAIDGDLIKKEGFDVFELRSGCICCMMKQDFEDSLQKVIEEYKPDRIIIEPTGISSLSQLLDILEKDNFKDKININRVITVVDSTSYLEEKDAFGEFYMDQVENAEILIVSKTQMVDKSTLKKVKESLRECNKKASIKTLAFEEFNKEYILNFLDEDSSRDIKRDSVEVMISTEDGFESLGVKTNKIFEIREINEIVSKLFTGKYGDVIRIKGFLKGEKEIIQINCTKKVHNIETVEDSKEIKICIIGQDLRKRKIQFLFKEKYNIKNYKKF</sequence>
<evidence type="ECO:0000256" key="1">
    <source>
        <dbReference type="ARBA" id="ARBA00022741"/>
    </source>
</evidence>
<dbReference type="Pfam" id="PF07683">
    <property type="entry name" value="CobW_C"/>
    <property type="match status" value="1"/>
</dbReference>
<evidence type="ECO:0000256" key="3">
    <source>
        <dbReference type="ARBA" id="ARBA00023186"/>
    </source>
</evidence>
<dbReference type="AlphaFoldDB" id="A0A6G4HVI6"/>